<dbReference type="GO" id="GO:0016020">
    <property type="term" value="C:membrane"/>
    <property type="evidence" value="ECO:0007669"/>
    <property type="project" value="InterPro"/>
</dbReference>
<keyword evidence="1" id="KW-0472">Membrane</keyword>
<protein>
    <submittedName>
        <fullName evidence="3">FXYD domain-containing ion transport regulator</fullName>
    </submittedName>
</protein>
<dbReference type="GO" id="GO:0055085">
    <property type="term" value="P:transmembrane transport"/>
    <property type="evidence" value="ECO:0007669"/>
    <property type="project" value="InterPro"/>
</dbReference>
<dbReference type="AlphaFoldDB" id="A0A1I7W8E1"/>
<evidence type="ECO:0000313" key="2">
    <source>
        <dbReference type="Proteomes" id="UP000095283"/>
    </source>
</evidence>
<proteinExistence type="predicted"/>
<keyword evidence="2" id="KW-1185">Reference proteome</keyword>
<dbReference type="Proteomes" id="UP000095283">
    <property type="component" value="Unplaced"/>
</dbReference>
<evidence type="ECO:0000256" key="1">
    <source>
        <dbReference type="SAM" id="Phobius"/>
    </source>
</evidence>
<name>A0A1I7W8E1_HETBA</name>
<dbReference type="InterPro" id="IPR004156">
    <property type="entry name" value="OATP"/>
</dbReference>
<dbReference type="Pfam" id="PF03137">
    <property type="entry name" value="OATP"/>
    <property type="match status" value="1"/>
</dbReference>
<sequence length="93" mass="10606">MTKKNNNQCHSRSQADGYLCYHFETHCSYNIIVLILVNKVRCIGYGMFMVGLGALLLVLPHFIDGRYAVGMLKSDHCDHSRMKSDEHQQTTSN</sequence>
<keyword evidence="1" id="KW-1133">Transmembrane helix</keyword>
<dbReference type="WBParaSite" id="Hba_00915">
    <property type="protein sequence ID" value="Hba_00915"/>
    <property type="gene ID" value="Hba_00915"/>
</dbReference>
<feature type="transmembrane region" description="Helical" evidence="1">
    <location>
        <begin position="43"/>
        <end position="63"/>
    </location>
</feature>
<reference evidence="3" key="1">
    <citation type="submission" date="2016-11" db="UniProtKB">
        <authorList>
            <consortium name="WormBaseParasite"/>
        </authorList>
    </citation>
    <scope>IDENTIFICATION</scope>
</reference>
<evidence type="ECO:0000313" key="3">
    <source>
        <dbReference type="WBParaSite" id="Hba_00915"/>
    </source>
</evidence>
<organism evidence="2 3">
    <name type="scientific">Heterorhabditis bacteriophora</name>
    <name type="common">Entomopathogenic nematode worm</name>
    <dbReference type="NCBI Taxonomy" id="37862"/>
    <lineage>
        <taxon>Eukaryota</taxon>
        <taxon>Metazoa</taxon>
        <taxon>Ecdysozoa</taxon>
        <taxon>Nematoda</taxon>
        <taxon>Chromadorea</taxon>
        <taxon>Rhabditida</taxon>
        <taxon>Rhabditina</taxon>
        <taxon>Rhabditomorpha</taxon>
        <taxon>Strongyloidea</taxon>
        <taxon>Heterorhabditidae</taxon>
        <taxon>Heterorhabditis</taxon>
    </lineage>
</organism>
<accession>A0A1I7W8E1</accession>
<keyword evidence="1" id="KW-0812">Transmembrane</keyword>